<comment type="caution">
    <text evidence="1">The sequence shown here is derived from an EMBL/GenBank/DDBJ whole genome shotgun (WGS) entry which is preliminary data.</text>
</comment>
<accession>A0AAW1TSA0</accession>
<evidence type="ECO:0000313" key="1">
    <source>
        <dbReference type="EMBL" id="KAK9871530.1"/>
    </source>
</evidence>
<dbReference type="AlphaFoldDB" id="A0AAW1TSA0"/>
<organism evidence="1 2">
    <name type="scientific">Henosepilachna vigintioctopunctata</name>
    <dbReference type="NCBI Taxonomy" id="420089"/>
    <lineage>
        <taxon>Eukaryota</taxon>
        <taxon>Metazoa</taxon>
        <taxon>Ecdysozoa</taxon>
        <taxon>Arthropoda</taxon>
        <taxon>Hexapoda</taxon>
        <taxon>Insecta</taxon>
        <taxon>Pterygota</taxon>
        <taxon>Neoptera</taxon>
        <taxon>Endopterygota</taxon>
        <taxon>Coleoptera</taxon>
        <taxon>Polyphaga</taxon>
        <taxon>Cucujiformia</taxon>
        <taxon>Coccinelloidea</taxon>
        <taxon>Coccinellidae</taxon>
        <taxon>Epilachninae</taxon>
        <taxon>Epilachnini</taxon>
        <taxon>Henosepilachna</taxon>
    </lineage>
</organism>
<dbReference type="EMBL" id="JARQZJ010000006">
    <property type="protein sequence ID" value="KAK9871530.1"/>
    <property type="molecule type" value="Genomic_DNA"/>
</dbReference>
<reference evidence="1 2" key="1">
    <citation type="submission" date="2023-03" db="EMBL/GenBank/DDBJ databases">
        <title>Genome insight into feeding habits of ladybird beetles.</title>
        <authorList>
            <person name="Li H.-S."/>
            <person name="Huang Y.-H."/>
            <person name="Pang H."/>
        </authorList>
    </citation>
    <scope>NUCLEOTIDE SEQUENCE [LARGE SCALE GENOMIC DNA]</scope>
    <source>
        <strain evidence="1">SYSU_2023b</strain>
        <tissue evidence="1">Whole body</tissue>
    </source>
</reference>
<gene>
    <name evidence="1" type="ORF">WA026_012904</name>
</gene>
<dbReference type="Proteomes" id="UP001431783">
    <property type="component" value="Unassembled WGS sequence"/>
</dbReference>
<name>A0AAW1TSA0_9CUCU</name>
<evidence type="ECO:0000313" key="2">
    <source>
        <dbReference type="Proteomes" id="UP001431783"/>
    </source>
</evidence>
<proteinExistence type="predicted"/>
<keyword evidence="2" id="KW-1185">Reference proteome</keyword>
<sequence>MWITNMPCGDKYGAFCDIPFDQLQMKNRIIYDAEKARVLGRNKFTMEFIVSITAFSWSVLELSNPYGGLTIYITSA</sequence>
<protein>
    <submittedName>
        <fullName evidence="1">Uncharacterized protein</fullName>
    </submittedName>
</protein>